<keyword evidence="2" id="KW-1185">Reference proteome</keyword>
<organism evidence="1 2">
    <name type="scientific">Nostoc parmelioides FACHB-3921</name>
    <dbReference type="NCBI Taxonomy" id="2692909"/>
    <lineage>
        <taxon>Bacteria</taxon>
        <taxon>Bacillati</taxon>
        <taxon>Cyanobacteriota</taxon>
        <taxon>Cyanophyceae</taxon>
        <taxon>Nostocales</taxon>
        <taxon>Nostocaceae</taxon>
        <taxon>Nostoc</taxon>
    </lineage>
</organism>
<reference evidence="1 2" key="1">
    <citation type="journal article" date="2020" name="ISME J.">
        <title>Comparative genomics reveals insights into cyanobacterial evolution and habitat adaptation.</title>
        <authorList>
            <person name="Chen M.Y."/>
            <person name="Teng W.K."/>
            <person name="Zhao L."/>
            <person name="Hu C.X."/>
            <person name="Zhou Y.K."/>
            <person name="Han B.P."/>
            <person name="Song L.R."/>
            <person name="Shu W.S."/>
        </authorList>
    </citation>
    <scope>NUCLEOTIDE SEQUENCE [LARGE SCALE GENOMIC DNA]</scope>
    <source>
        <strain evidence="1 2">FACHB-3921</strain>
    </source>
</reference>
<dbReference type="Proteomes" id="UP000621307">
    <property type="component" value="Unassembled WGS sequence"/>
</dbReference>
<dbReference type="EMBL" id="JACJQL010000020">
    <property type="protein sequence ID" value="MBD2252644.1"/>
    <property type="molecule type" value="Genomic_DNA"/>
</dbReference>
<evidence type="ECO:0000313" key="2">
    <source>
        <dbReference type="Proteomes" id="UP000621307"/>
    </source>
</evidence>
<sequence length="58" mass="6523">MEQYIIEAIGLGRPQLQLELVLSPELETLLKVTIYDFADLLSKNEPEKISKSALIIGH</sequence>
<dbReference type="RefSeq" id="WP_190568216.1">
    <property type="nucleotide sequence ID" value="NZ_JACJQL010000020.1"/>
</dbReference>
<proteinExistence type="predicted"/>
<name>A0ABR8BGI3_9NOSO</name>
<accession>A0ABR8BGI3</accession>
<comment type="caution">
    <text evidence="1">The sequence shown here is derived from an EMBL/GenBank/DDBJ whole genome shotgun (WGS) entry which is preliminary data.</text>
</comment>
<gene>
    <name evidence="1" type="ORF">H6G14_15220</name>
</gene>
<protein>
    <submittedName>
        <fullName evidence="1">Uncharacterized protein</fullName>
    </submittedName>
</protein>
<evidence type="ECO:0000313" key="1">
    <source>
        <dbReference type="EMBL" id="MBD2252644.1"/>
    </source>
</evidence>